<proteinExistence type="predicted"/>
<reference evidence="1 2" key="1">
    <citation type="submission" date="2018-09" db="EMBL/GenBank/DDBJ databases">
        <title>Sphingomonas peninsula sp. nov., isolated from fildes peninsula, Antarctic soil.</title>
        <authorList>
            <person name="Yingchao G."/>
        </authorList>
    </citation>
    <scope>NUCLEOTIDE SEQUENCE [LARGE SCALE GENOMIC DNA]</scope>
    <source>
        <strain evidence="1 2">YZ-8</strain>
    </source>
</reference>
<evidence type="ECO:0000313" key="2">
    <source>
        <dbReference type="Proteomes" id="UP000276254"/>
    </source>
</evidence>
<dbReference type="AlphaFoldDB" id="A0A494TMX6"/>
<sequence length="183" mass="20223">MSARAKYADGALTLSEIREFAAFNSGTQRYIRRSLDIGLGRGDPLGMWSRDVVESASIRAQSRVYSRLDNIRAVVPDDSGLDRIEPFMAPLVTMTAFDLGQGRLDSFGAYRFLYERLIGASARPWLPGAFCAAASMPHLHPELRRTLLQSISEAAATAPGWSNREPGFYPEWVDKVDVTALPN</sequence>
<protein>
    <submittedName>
        <fullName evidence="1">Uncharacterized protein</fullName>
    </submittedName>
</protein>
<dbReference type="RefSeq" id="WP_121153439.1">
    <property type="nucleotide sequence ID" value="NZ_CP032829.1"/>
</dbReference>
<gene>
    <name evidence="1" type="ORF">D3Y57_13595</name>
</gene>
<accession>A0A494TMX6</accession>
<keyword evidence="2" id="KW-1185">Reference proteome</keyword>
<organism evidence="1 2">
    <name type="scientific">Sphingomonas paeninsulae</name>
    <dbReference type="NCBI Taxonomy" id="2319844"/>
    <lineage>
        <taxon>Bacteria</taxon>
        <taxon>Pseudomonadati</taxon>
        <taxon>Pseudomonadota</taxon>
        <taxon>Alphaproteobacteria</taxon>
        <taxon>Sphingomonadales</taxon>
        <taxon>Sphingomonadaceae</taxon>
        <taxon>Sphingomonas</taxon>
    </lineage>
</organism>
<dbReference type="Proteomes" id="UP000276254">
    <property type="component" value="Chromosome"/>
</dbReference>
<evidence type="ECO:0000313" key="1">
    <source>
        <dbReference type="EMBL" id="AYJ86798.1"/>
    </source>
</evidence>
<dbReference type="EMBL" id="CP032829">
    <property type="protein sequence ID" value="AYJ86798.1"/>
    <property type="molecule type" value="Genomic_DNA"/>
</dbReference>
<dbReference type="KEGG" id="spha:D3Y57_13595"/>
<name>A0A494TMX6_SPHPE</name>
<dbReference type="OrthoDB" id="7423147at2"/>